<evidence type="ECO:0000313" key="1">
    <source>
        <dbReference type="EMBL" id="DAD99090.1"/>
    </source>
</evidence>
<accession>A0A8S5NXZ0</accession>
<proteinExistence type="predicted"/>
<protein>
    <submittedName>
        <fullName evidence="1">Uncharacterized protein</fullName>
    </submittedName>
</protein>
<organism evidence="1">
    <name type="scientific">Siphoviridae sp. ct4Ap70</name>
    <dbReference type="NCBI Taxonomy" id="2825328"/>
    <lineage>
        <taxon>Viruses</taxon>
        <taxon>Duplodnaviria</taxon>
        <taxon>Heunggongvirae</taxon>
        <taxon>Uroviricota</taxon>
        <taxon>Caudoviricetes</taxon>
    </lineage>
</organism>
<sequence length="30" mass="3551">MGSFRPFQRSIISQTDLYIYVTYRSVTAHL</sequence>
<dbReference type="EMBL" id="BK015274">
    <property type="protein sequence ID" value="DAD99090.1"/>
    <property type="molecule type" value="Genomic_DNA"/>
</dbReference>
<name>A0A8S5NXZ0_9CAUD</name>
<reference evidence="1" key="1">
    <citation type="journal article" date="2021" name="Proc. Natl. Acad. Sci. U.S.A.">
        <title>A Catalog of Tens of Thousands of Viruses from Human Metagenomes Reveals Hidden Associations with Chronic Diseases.</title>
        <authorList>
            <person name="Tisza M.J."/>
            <person name="Buck C.B."/>
        </authorList>
    </citation>
    <scope>NUCLEOTIDE SEQUENCE</scope>
    <source>
        <strain evidence="1">Ct4Ap70</strain>
    </source>
</reference>